<dbReference type="AlphaFoldDB" id="A0A068Z1E5"/>
<dbReference type="GeneID" id="93735385"/>
<accession>A0A068Z1E5</accession>
<evidence type="ECO:0000313" key="2">
    <source>
        <dbReference type="EMBL" id="QLH62031.1"/>
    </source>
</evidence>
<evidence type="ECO:0000313" key="3">
    <source>
        <dbReference type="Proteomes" id="UP000042738"/>
    </source>
</evidence>
<dbReference type="InterPro" id="IPR009826">
    <property type="entry name" value="DNA_circ_N"/>
</dbReference>
<dbReference type="Pfam" id="PF07157">
    <property type="entry name" value="DNA_circ_N"/>
    <property type="match status" value="1"/>
</dbReference>
<dbReference type="Proteomes" id="UP000042738">
    <property type="component" value="Chromosome"/>
</dbReference>
<dbReference type="RefSeq" id="WP_040263414.1">
    <property type="nucleotide sequence ID" value="NZ_CP050855.1"/>
</dbReference>
<protein>
    <submittedName>
        <fullName evidence="2">DNA circulation protein</fullName>
    </submittedName>
</protein>
<dbReference type="STRING" id="138074.SYMBAF_100382"/>
<sequence>MDDIVHDLAGALGIDTLLPASFRGVEFDCLYTRDTLSRDTVAYEYPYRDGAEVEDQGMKAMNFRLSALFWGNRYQTELKAFLKTLKKAGSGELIHPVYGSIPKVQFLEAGVEHEVEPLNAVTVELVFIEATTEQALFATVYPETSTDSLLDSVKKGFSDTIGWVKQGQDTLGRVSNIIASAEYVVQSLANEIQSTLGSALNYLDYPAAFVSDLKTLLSAFTDRLDFNEVTRLTDWQAVRALGKQVITLQDNRFTASHSADSGGVFVSTRHRASIMPQEDRDRVNQVVRLTVISEWVEVAADIMQYESETPTLAATDIERITHDVRSLIVEAIQVQRSMVATWQQQAQLTYGVTQDISNDAAQIAELQALAYTLQTLARGVILTLPPLVRREVKRACNLHLLAFEWYGDRHRAVELARLNPTLRHPNSLQPGDVLYAFAK</sequence>
<proteinExistence type="predicted"/>
<feature type="domain" description="DNA circulation N-terminal" evidence="1">
    <location>
        <begin position="17"/>
        <end position="101"/>
    </location>
</feature>
<name>A0A068Z1E5_9GAMM</name>
<organism evidence="2 3">
    <name type="scientific">Serratia symbiotica</name>
    <dbReference type="NCBI Taxonomy" id="138074"/>
    <lineage>
        <taxon>Bacteria</taxon>
        <taxon>Pseudomonadati</taxon>
        <taxon>Pseudomonadota</taxon>
        <taxon>Gammaproteobacteria</taxon>
        <taxon>Enterobacterales</taxon>
        <taxon>Yersiniaceae</taxon>
        <taxon>Serratia</taxon>
    </lineage>
</organism>
<gene>
    <name evidence="2" type="ORF">SYMBAF_02450</name>
</gene>
<evidence type="ECO:0000259" key="1">
    <source>
        <dbReference type="Pfam" id="PF07157"/>
    </source>
</evidence>
<reference evidence="2 3" key="1">
    <citation type="journal article" date="2014" name="Genome Announc.">
        <title>Whole-Genome Sequence of Serratia symbiotica Strain CWBI-2.3T, a Free-Living Symbiont of the Black Bean Aphid Aphis fabae.</title>
        <authorList>
            <person name="Foray V."/>
            <person name="Grigorescu A.S."/>
            <person name="Sabri A."/>
            <person name="Haubruge E."/>
            <person name="Lognay G."/>
            <person name="Francis F."/>
            <person name="Fauconnier M.L."/>
            <person name="Hance T."/>
            <person name="Thonart P."/>
        </authorList>
    </citation>
    <scope>NUCLEOTIDE SEQUENCE [LARGE SCALE GENOMIC DNA]</scope>
    <source>
        <strain evidence="2">CWBI-2.3</strain>
    </source>
</reference>
<dbReference type="EMBL" id="CP050855">
    <property type="protein sequence ID" value="QLH62031.1"/>
    <property type="molecule type" value="Genomic_DNA"/>
</dbReference>